<sequence length="283" mass="30725">MVRSGAGSPKARALGAELRECRDKAGMTVRALASRLGIAHVRIARYESGTSVPAADEVAGYLAAAGILGDERERILRLAREVGEPNWIPSGYPGARPELTTLIEFERTATEITNLSPMLLPGLLQTPDYARALMTDLPPGEVEKRVALRVGRREVLTRSDSPRLTAYVLEAALHESIGGPRVMAEQLRFVAEMALRPNVDVRILASGARSLHAGHAGPFVLFEFPKAAPIVHLEHYSSAAFLYGARDVQAYLQARDNLRTVAISQAESLRMLGSCAEEMESCK</sequence>
<reference evidence="2 3" key="1">
    <citation type="journal article" date="2019" name="Int. J. Syst. Evol. Microbiol.">
        <title>The Global Catalogue of Microorganisms (GCM) 10K type strain sequencing project: providing services to taxonomists for standard genome sequencing and annotation.</title>
        <authorList>
            <consortium name="The Broad Institute Genomics Platform"/>
            <consortium name="The Broad Institute Genome Sequencing Center for Infectious Disease"/>
            <person name="Wu L."/>
            <person name="Ma J."/>
        </authorList>
    </citation>
    <scope>NUCLEOTIDE SEQUENCE [LARGE SCALE GENOMIC DNA]</scope>
    <source>
        <strain evidence="2 3">JCM 9383</strain>
    </source>
</reference>
<dbReference type="SUPFAM" id="SSF47413">
    <property type="entry name" value="lambda repressor-like DNA-binding domains"/>
    <property type="match status" value="1"/>
</dbReference>
<dbReference type="Pfam" id="PF19054">
    <property type="entry name" value="DUF5753"/>
    <property type="match status" value="1"/>
</dbReference>
<dbReference type="InterPro" id="IPR001387">
    <property type="entry name" value="Cro/C1-type_HTH"/>
</dbReference>
<evidence type="ECO:0000313" key="2">
    <source>
        <dbReference type="EMBL" id="GAA2776425.1"/>
    </source>
</evidence>
<dbReference type="RefSeq" id="WP_344677787.1">
    <property type="nucleotide sequence ID" value="NZ_BAAAUX010000003.1"/>
</dbReference>
<organism evidence="2 3">
    <name type="scientific">Saccharopolyspora taberi</name>
    <dbReference type="NCBI Taxonomy" id="60895"/>
    <lineage>
        <taxon>Bacteria</taxon>
        <taxon>Bacillati</taxon>
        <taxon>Actinomycetota</taxon>
        <taxon>Actinomycetes</taxon>
        <taxon>Pseudonocardiales</taxon>
        <taxon>Pseudonocardiaceae</taxon>
        <taxon>Saccharopolyspora</taxon>
    </lineage>
</organism>
<dbReference type="InterPro" id="IPR043917">
    <property type="entry name" value="DUF5753"/>
</dbReference>
<dbReference type="CDD" id="cd00093">
    <property type="entry name" value="HTH_XRE"/>
    <property type="match status" value="1"/>
</dbReference>
<evidence type="ECO:0000313" key="3">
    <source>
        <dbReference type="Proteomes" id="UP001500979"/>
    </source>
</evidence>
<dbReference type="InterPro" id="IPR010982">
    <property type="entry name" value="Lambda_DNA-bd_dom_sf"/>
</dbReference>
<dbReference type="SMART" id="SM00530">
    <property type="entry name" value="HTH_XRE"/>
    <property type="match status" value="1"/>
</dbReference>
<name>A0ABN3V3F9_9PSEU</name>
<proteinExistence type="predicted"/>
<comment type="caution">
    <text evidence="2">The sequence shown here is derived from an EMBL/GenBank/DDBJ whole genome shotgun (WGS) entry which is preliminary data.</text>
</comment>
<feature type="domain" description="HTH cro/C1-type" evidence="1">
    <location>
        <begin position="18"/>
        <end position="56"/>
    </location>
</feature>
<dbReference type="Pfam" id="PF13560">
    <property type="entry name" value="HTH_31"/>
    <property type="match status" value="1"/>
</dbReference>
<dbReference type="EMBL" id="BAAAUX010000003">
    <property type="protein sequence ID" value="GAA2776425.1"/>
    <property type="molecule type" value="Genomic_DNA"/>
</dbReference>
<dbReference type="Proteomes" id="UP001500979">
    <property type="component" value="Unassembled WGS sequence"/>
</dbReference>
<evidence type="ECO:0000259" key="1">
    <source>
        <dbReference type="PROSITE" id="PS50943"/>
    </source>
</evidence>
<accession>A0ABN3V3F9</accession>
<gene>
    <name evidence="2" type="ORF">GCM10010470_06120</name>
</gene>
<dbReference type="Gene3D" id="1.10.260.40">
    <property type="entry name" value="lambda repressor-like DNA-binding domains"/>
    <property type="match status" value="1"/>
</dbReference>
<dbReference type="PROSITE" id="PS50943">
    <property type="entry name" value="HTH_CROC1"/>
    <property type="match status" value="1"/>
</dbReference>
<keyword evidence="3" id="KW-1185">Reference proteome</keyword>
<protein>
    <submittedName>
        <fullName evidence="2">Helix-turn-helix transcriptional regulator</fullName>
    </submittedName>
</protein>